<keyword evidence="6" id="KW-0720">Serine protease</keyword>
<dbReference type="EMBL" id="JAYMYR010000017">
    <property type="protein sequence ID" value="KAK7327230.1"/>
    <property type="molecule type" value="Genomic_DNA"/>
</dbReference>
<feature type="transmembrane region" description="Helical" evidence="6">
    <location>
        <begin position="31"/>
        <end position="53"/>
    </location>
</feature>
<dbReference type="GO" id="GO:0004252">
    <property type="term" value="F:serine-type endopeptidase activity"/>
    <property type="evidence" value="ECO:0007669"/>
    <property type="project" value="InterPro"/>
</dbReference>
<evidence type="ECO:0000256" key="6">
    <source>
        <dbReference type="RuleBase" id="RU362115"/>
    </source>
</evidence>
<reference evidence="8 9" key="1">
    <citation type="submission" date="2024-01" db="EMBL/GenBank/DDBJ databases">
        <title>The genomes of 5 underutilized Papilionoideae crops provide insights into root nodulation and disease resistanc.</title>
        <authorList>
            <person name="Jiang F."/>
        </authorList>
    </citation>
    <scope>NUCLEOTIDE SEQUENCE [LARGE SCALE GENOMIC DNA]</scope>
    <source>
        <strain evidence="8">JINMINGXINNONG_FW02</strain>
        <tissue evidence="8">Leaves</tissue>
    </source>
</reference>
<protein>
    <recommendedName>
        <fullName evidence="6">RHOMBOID-like protein</fullName>
        <ecNumber evidence="6">3.4.21.105</ecNumber>
    </recommendedName>
</protein>
<comment type="catalytic activity">
    <reaction evidence="6">
        <text>Cleaves type-1 transmembrane domains using a catalytic dyad composed of serine and histidine that are contributed by different transmembrane domains.</text>
        <dbReference type="EC" id="3.4.21.105"/>
    </reaction>
</comment>
<evidence type="ECO:0000256" key="5">
    <source>
        <dbReference type="ARBA" id="ARBA00023136"/>
    </source>
</evidence>
<comment type="caution">
    <text evidence="8">The sequence shown here is derived from an EMBL/GenBank/DDBJ whole genome shotgun (WGS) entry which is preliminary data.</text>
</comment>
<proteinExistence type="inferred from homology"/>
<gene>
    <name evidence="8" type="ORF">VNO80_31595</name>
</gene>
<evidence type="ECO:0000313" key="9">
    <source>
        <dbReference type="Proteomes" id="UP001374584"/>
    </source>
</evidence>
<comment type="similarity">
    <text evidence="2 6">Belongs to the peptidase S54 family.</text>
</comment>
<evidence type="ECO:0000256" key="4">
    <source>
        <dbReference type="ARBA" id="ARBA00022989"/>
    </source>
</evidence>
<dbReference type="EC" id="3.4.21.105" evidence="6"/>
<feature type="domain" description="Peptidase S54 rhomboid" evidence="7">
    <location>
        <begin position="189"/>
        <end position="278"/>
    </location>
</feature>
<comment type="subcellular location">
    <subcellularLocation>
        <location evidence="1 6">Membrane</location>
        <topology evidence="1 6">Multi-pass membrane protein</topology>
    </subcellularLocation>
</comment>
<keyword evidence="9" id="KW-1185">Reference proteome</keyword>
<dbReference type="PANTHER" id="PTHR22936">
    <property type="entry name" value="RHOMBOID-RELATED"/>
    <property type="match status" value="1"/>
</dbReference>
<keyword evidence="4 6" id="KW-1133">Transmembrane helix</keyword>
<sequence length="280" mass="31128">MCYVRVRGVREKGKQFVSVVQKVNVRRRKPYDLLGFWGGVVVGAVSVEDWWLLGVAVSSWRFYLALVREIGGEHACGLWRRRFLILGARRSGSGACSKSTWSFKRNPTWQWWRLRQDCVHLHVLGVVRGADLERVLKSKKCDCFLCPPVVQGVLCGSPRGACSQQVDCLRCRSVAREVGLCLLGEHGRFGGSVLSSLFIIDHISVGASGALFGLLRAMPSELITNCTIYFNKMSAMTLLTLLVIIVINLGIDILPHVDNFAHIGGFLVGFLLSFILLPRP</sequence>
<dbReference type="InterPro" id="IPR002610">
    <property type="entry name" value="Peptidase_S54_rhomboid-like"/>
</dbReference>
<dbReference type="GO" id="GO:0016020">
    <property type="term" value="C:membrane"/>
    <property type="evidence" value="ECO:0007669"/>
    <property type="project" value="UniProtKB-SubCell"/>
</dbReference>
<dbReference type="AlphaFoldDB" id="A0AAN9Q729"/>
<evidence type="ECO:0000256" key="2">
    <source>
        <dbReference type="ARBA" id="ARBA00009045"/>
    </source>
</evidence>
<dbReference type="InterPro" id="IPR022764">
    <property type="entry name" value="Peptidase_S54_rhomboid_dom"/>
</dbReference>
<feature type="transmembrane region" description="Helical" evidence="6">
    <location>
        <begin position="193"/>
        <end position="215"/>
    </location>
</feature>
<keyword evidence="3 6" id="KW-0812">Transmembrane</keyword>
<feature type="transmembrane region" description="Helical" evidence="6">
    <location>
        <begin position="235"/>
        <end position="254"/>
    </location>
</feature>
<feature type="transmembrane region" description="Helical" evidence="6">
    <location>
        <begin position="260"/>
        <end position="277"/>
    </location>
</feature>
<dbReference type="Gene3D" id="1.20.1540.10">
    <property type="entry name" value="Rhomboid-like"/>
    <property type="match status" value="1"/>
</dbReference>
<evidence type="ECO:0000259" key="7">
    <source>
        <dbReference type="Pfam" id="PF01694"/>
    </source>
</evidence>
<dbReference type="Proteomes" id="UP001374584">
    <property type="component" value="Unassembled WGS sequence"/>
</dbReference>
<keyword evidence="6" id="KW-0378">Hydrolase</keyword>
<evidence type="ECO:0000256" key="1">
    <source>
        <dbReference type="ARBA" id="ARBA00004141"/>
    </source>
</evidence>
<evidence type="ECO:0000313" key="8">
    <source>
        <dbReference type="EMBL" id="KAK7327230.1"/>
    </source>
</evidence>
<organism evidence="8 9">
    <name type="scientific">Phaseolus coccineus</name>
    <name type="common">Scarlet runner bean</name>
    <name type="synonym">Phaseolus multiflorus</name>
    <dbReference type="NCBI Taxonomy" id="3886"/>
    <lineage>
        <taxon>Eukaryota</taxon>
        <taxon>Viridiplantae</taxon>
        <taxon>Streptophyta</taxon>
        <taxon>Embryophyta</taxon>
        <taxon>Tracheophyta</taxon>
        <taxon>Spermatophyta</taxon>
        <taxon>Magnoliopsida</taxon>
        <taxon>eudicotyledons</taxon>
        <taxon>Gunneridae</taxon>
        <taxon>Pentapetalae</taxon>
        <taxon>rosids</taxon>
        <taxon>fabids</taxon>
        <taxon>Fabales</taxon>
        <taxon>Fabaceae</taxon>
        <taxon>Papilionoideae</taxon>
        <taxon>50 kb inversion clade</taxon>
        <taxon>NPAAA clade</taxon>
        <taxon>indigoferoid/millettioid clade</taxon>
        <taxon>Phaseoleae</taxon>
        <taxon>Phaseolus</taxon>
    </lineage>
</organism>
<keyword evidence="6" id="KW-0645">Protease</keyword>
<dbReference type="InterPro" id="IPR035952">
    <property type="entry name" value="Rhomboid-like_sf"/>
</dbReference>
<evidence type="ECO:0000256" key="3">
    <source>
        <dbReference type="ARBA" id="ARBA00022692"/>
    </source>
</evidence>
<dbReference type="SUPFAM" id="SSF144091">
    <property type="entry name" value="Rhomboid-like"/>
    <property type="match status" value="1"/>
</dbReference>
<dbReference type="Pfam" id="PF01694">
    <property type="entry name" value="Rhomboid"/>
    <property type="match status" value="1"/>
</dbReference>
<keyword evidence="5 6" id="KW-0472">Membrane</keyword>
<comment type="function">
    <text evidence="6">Serine protease involved in intramembrane proteolysis.</text>
</comment>
<dbReference type="PANTHER" id="PTHR22936:SF86">
    <property type="entry name" value="RHOMBOID-LIKE PROTEIN 3"/>
    <property type="match status" value="1"/>
</dbReference>
<dbReference type="GO" id="GO:0006508">
    <property type="term" value="P:proteolysis"/>
    <property type="evidence" value="ECO:0007669"/>
    <property type="project" value="UniProtKB-KW"/>
</dbReference>
<comment type="caution">
    <text evidence="6">Lacks conserved residue(s) required for the propagation of feature annotation.</text>
</comment>
<name>A0AAN9Q729_PHACN</name>
<accession>A0AAN9Q729</accession>